<protein>
    <submittedName>
        <fullName evidence="1">Uncharacterized protein</fullName>
    </submittedName>
</protein>
<dbReference type="EMBL" id="LAZR01017940">
    <property type="protein sequence ID" value="KKL98370.1"/>
    <property type="molecule type" value="Genomic_DNA"/>
</dbReference>
<evidence type="ECO:0000313" key="1">
    <source>
        <dbReference type="EMBL" id="KKL98370.1"/>
    </source>
</evidence>
<feature type="non-terminal residue" evidence="1">
    <location>
        <position position="183"/>
    </location>
</feature>
<accession>A0A0F9IXE8</accession>
<organism evidence="1">
    <name type="scientific">marine sediment metagenome</name>
    <dbReference type="NCBI Taxonomy" id="412755"/>
    <lineage>
        <taxon>unclassified sequences</taxon>
        <taxon>metagenomes</taxon>
        <taxon>ecological metagenomes</taxon>
    </lineage>
</organism>
<reference evidence="1" key="1">
    <citation type="journal article" date="2015" name="Nature">
        <title>Complex archaea that bridge the gap between prokaryotes and eukaryotes.</title>
        <authorList>
            <person name="Spang A."/>
            <person name="Saw J.H."/>
            <person name="Jorgensen S.L."/>
            <person name="Zaremba-Niedzwiedzka K."/>
            <person name="Martijn J."/>
            <person name="Lind A.E."/>
            <person name="van Eijk R."/>
            <person name="Schleper C."/>
            <person name="Guy L."/>
            <person name="Ettema T.J."/>
        </authorList>
    </citation>
    <scope>NUCLEOTIDE SEQUENCE</scope>
</reference>
<dbReference type="AlphaFoldDB" id="A0A0F9IXE8"/>
<comment type="caution">
    <text evidence="1">The sequence shown here is derived from an EMBL/GenBank/DDBJ whole genome shotgun (WGS) entry which is preliminary data.</text>
</comment>
<proteinExistence type="predicted"/>
<name>A0A0F9IXE8_9ZZZZ</name>
<sequence length="183" mass="19961">MKKLMFLFLIFTTLALSQNFTIRSLTGRTSSNLTGTDIFLISNSAGALTKVSYTNIMANLDDEAFVWTGNHDFNATTSITGGTFYIQNVKTASTAGELANTSSYTYLKYKGTQEDTLATWRHIWQDNITIYGQRVYSGAAWSKTGAGDFSLLGSGDVINQMDNAFSLGDITFANNSINFATTA</sequence>
<gene>
    <name evidence="1" type="ORF">LCGC14_1825130</name>
</gene>